<evidence type="ECO:0000256" key="1">
    <source>
        <dbReference type="SAM" id="Phobius"/>
    </source>
</evidence>
<evidence type="ECO:0000313" key="3">
    <source>
        <dbReference type="Proteomes" id="UP000649617"/>
    </source>
</evidence>
<dbReference type="Proteomes" id="UP000649617">
    <property type="component" value="Unassembled WGS sequence"/>
</dbReference>
<feature type="non-terminal residue" evidence="2">
    <location>
        <position position="1"/>
    </location>
</feature>
<keyword evidence="1" id="KW-0472">Membrane</keyword>
<keyword evidence="3" id="KW-1185">Reference proteome</keyword>
<organism evidence="2 3">
    <name type="scientific">Symbiodinium pilosum</name>
    <name type="common">Dinoflagellate</name>
    <dbReference type="NCBI Taxonomy" id="2952"/>
    <lineage>
        <taxon>Eukaryota</taxon>
        <taxon>Sar</taxon>
        <taxon>Alveolata</taxon>
        <taxon>Dinophyceae</taxon>
        <taxon>Suessiales</taxon>
        <taxon>Symbiodiniaceae</taxon>
        <taxon>Symbiodinium</taxon>
    </lineage>
</organism>
<protein>
    <submittedName>
        <fullName evidence="2">Uncharacterized protein</fullName>
    </submittedName>
</protein>
<name>A0A812T871_SYMPI</name>
<proteinExistence type="predicted"/>
<sequence>IQQLHHLARIRVCGPSWSCSRQRTRTTRRWQPLCVVLPSGAGMMPSAIGFWIM</sequence>
<comment type="caution">
    <text evidence="2">The sequence shown here is derived from an EMBL/GenBank/DDBJ whole genome shotgun (WGS) entry which is preliminary data.</text>
</comment>
<keyword evidence="1" id="KW-0812">Transmembrane</keyword>
<reference evidence="2" key="1">
    <citation type="submission" date="2021-02" db="EMBL/GenBank/DDBJ databases">
        <authorList>
            <person name="Dougan E. K."/>
            <person name="Rhodes N."/>
            <person name="Thang M."/>
            <person name="Chan C."/>
        </authorList>
    </citation>
    <scope>NUCLEOTIDE SEQUENCE</scope>
</reference>
<feature type="transmembrane region" description="Helical" evidence="1">
    <location>
        <begin position="30"/>
        <end position="52"/>
    </location>
</feature>
<dbReference type="EMBL" id="CAJNIZ010028477">
    <property type="protein sequence ID" value="CAE7508670.1"/>
    <property type="molecule type" value="Genomic_DNA"/>
</dbReference>
<evidence type="ECO:0000313" key="2">
    <source>
        <dbReference type="EMBL" id="CAE7508670.1"/>
    </source>
</evidence>
<keyword evidence="1" id="KW-1133">Transmembrane helix</keyword>
<feature type="non-terminal residue" evidence="2">
    <location>
        <position position="53"/>
    </location>
</feature>
<gene>
    <name evidence="2" type="ORF">SPIL2461_LOCUS13211</name>
</gene>
<dbReference type="AlphaFoldDB" id="A0A812T871"/>
<accession>A0A812T871</accession>